<evidence type="ECO:0000256" key="2">
    <source>
        <dbReference type="ARBA" id="ARBA00022679"/>
    </source>
</evidence>
<evidence type="ECO:0000313" key="6">
    <source>
        <dbReference type="Proteomes" id="UP000244335"/>
    </source>
</evidence>
<reference evidence="5 6" key="1">
    <citation type="submission" date="2018-04" db="EMBL/GenBank/DDBJ databases">
        <authorList>
            <person name="Hagen T."/>
        </authorList>
    </citation>
    <scope>NUCLEOTIDE SEQUENCE [LARGE SCALE GENOMIC DNA]</scope>
    <source>
        <strain evidence="5 6">TPD7009</strain>
    </source>
</reference>
<dbReference type="AlphaFoldDB" id="A0AA92C6V3"/>
<sequence length="348" mass="39909">MFFESACRYSINVQQLTFATTSLRTLPRNFQEKDRHLFQQFLQYDGEASHLLELENVTAYSDGWLYKDYTLLKESFTHVRYPSPYRRLKALAKRAIHRPNAMKIEGGVWITDNWSRNYYHWLTDAIPKLYLATRGRPDLEILLPAMYDTISYAKESLQPVGLGAVRIIGRGQGALIRKLLLPTRVADTGNYNEDVIREVGDLYRRYYGISQPKGRRIYVSRSKAPVRNVLNETEIKPILSRFGFEIVHCENLSFSEQVKLFSDSAIVAGPHGAGFVNTMFMPEGSKVLEIHPADTKINNCYFTMASAFHHSYFYMLANTASSTLPSHLDNMIVDPAKLQEQLEAVCRD</sequence>
<comment type="caution">
    <text evidence="5">The sequence shown here is derived from an EMBL/GenBank/DDBJ whole genome shotgun (WGS) entry which is preliminary data.</text>
</comment>
<dbReference type="PANTHER" id="PTHR20961">
    <property type="entry name" value="GLYCOSYLTRANSFERASE"/>
    <property type="match status" value="1"/>
</dbReference>
<dbReference type="Proteomes" id="UP000244335">
    <property type="component" value="Unassembled WGS sequence"/>
</dbReference>
<keyword evidence="3" id="KW-0325">Glycoprotein</keyword>
<gene>
    <name evidence="5" type="ORF">DC430_03355</name>
</gene>
<organism evidence="5 6">
    <name type="scientific">Rhizobium rhizogenes</name>
    <name type="common">Agrobacterium rhizogenes</name>
    <dbReference type="NCBI Taxonomy" id="359"/>
    <lineage>
        <taxon>Bacteria</taxon>
        <taxon>Pseudomonadati</taxon>
        <taxon>Pseudomonadota</taxon>
        <taxon>Alphaproteobacteria</taxon>
        <taxon>Hyphomicrobiales</taxon>
        <taxon>Rhizobiaceae</taxon>
        <taxon>Rhizobium/Agrobacterium group</taxon>
        <taxon>Rhizobium</taxon>
    </lineage>
</organism>
<dbReference type="EMBL" id="QDFR01000001">
    <property type="protein sequence ID" value="PVE56815.1"/>
    <property type="molecule type" value="Genomic_DNA"/>
</dbReference>
<protein>
    <recommendedName>
        <fullName evidence="4">Glycosyltransferase 61 catalytic domain-containing protein</fullName>
    </recommendedName>
</protein>
<name>A0AA92C6V3_RHIRH</name>
<dbReference type="InterPro" id="IPR007657">
    <property type="entry name" value="Glycosyltransferase_61"/>
</dbReference>
<accession>A0AA92C6V3</accession>
<proteinExistence type="predicted"/>
<keyword evidence="1" id="KW-0328">Glycosyltransferase</keyword>
<dbReference type="InterPro" id="IPR049625">
    <property type="entry name" value="Glyco_transf_61_cat"/>
</dbReference>
<evidence type="ECO:0000259" key="4">
    <source>
        <dbReference type="Pfam" id="PF04577"/>
    </source>
</evidence>
<evidence type="ECO:0000256" key="3">
    <source>
        <dbReference type="ARBA" id="ARBA00023180"/>
    </source>
</evidence>
<dbReference type="GO" id="GO:0016757">
    <property type="term" value="F:glycosyltransferase activity"/>
    <property type="evidence" value="ECO:0007669"/>
    <property type="project" value="UniProtKB-KW"/>
</dbReference>
<evidence type="ECO:0000256" key="1">
    <source>
        <dbReference type="ARBA" id="ARBA00022676"/>
    </source>
</evidence>
<feature type="domain" description="Glycosyltransferase 61 catalytic" evidence="4">
    <location>
        <begin position="118"/>
        <end position="288"/>
    </location>
</feature>
<dbReference type="Pfam" id="PF04577">
    <property type="entry name" value="Glyco_transf_61"/>
    <property type="match status" value="1"/>
</dbReference>
<dbReference type="RefSeq" id="WP_116492147.1">
    <property type="nucleotide sequence ID" value="NZ_QDFR01000001.1"/>
</dbReference>
<evidence type="ECO:0000313" key="5">
    <source>
        <dbReference type="EMBL" id="PVE56815.1"/>
    </source>
</evidence>
<keyword evidence="2" id="KW-0808">Transferase</keyword>